<proteinExistence type="predicted"/>
<accession>A0AAV9W0D4</accession>
<evidence type="ECO:0000313" key="1">
    <source>
        <dbReference type="EMBL" id="KAK6498843.1"/>
    </source>
</evidence>
<dbReference type="AlphaFoldDB" id="A0AAV9W0D4"/>
<sequence>MEDRPHNSMAVQTCNREFEREREHPWLWLKYHTIFAQMEKKQGCEAVKPSSYTPIADLLVDLTDTQQEQHLFLVSSANLRVASPVWRKLLDPDSKFAPLKTVSVDGKEYKKITVEGVEVEALQIILGILHYDTQKVPQIWTSRLEKMQIAPATRFFKLDFLILRDLALLLDQYDCLGITSHFAVGWLGSGMDKAVLCDPDYTAIGCEDWIFMASVFGRLQSGAGVCYLITKLVSEKLIKDVCVDNRGPEQEAKYYRWKRRPCAPVDSGNSTIVKAEVGDGNMTPVETRSHNGITFDLVEVSLDSVPETILDFILERRSSLSRRMLSPLYDFVQEFLHTDSTKDTRGRFCANKECSAIALGSLIHSLKEHGFQHLLTKGLAECQLLPEGRFSLQDLVSRIQEVQVTTFQVRNIHRAMESDDLDGLIKRWAVIQTSASKSTNRLPRERVSGVPHNYSMFQRNDRDIGNPQNNYTQTCPLALTLAKIKADSNDVLESVKGYETCQV</sequence>
<evidence type="ECO:0000313" key="2">
    <source>
        <dbReference type="Proteomes" id="UP001370758"/>
    </source>
</evidence>
<dbReference type="EMBL" id="JAVHJL010000008">
    <property type="protein sequence ID" value="KAK6498843.1"/>
    <property type="molecule type" value="Genomic_DNA"/>
</dbReference>
<comment type="caution">
    <text evidence="1">The sequence shown here is derived from an EMBL/GenBank/DDBJ whole genome shotgun (WGS) entry which is preliminary data.</text>
</comment>
<gene>
    <name evidence="1" type="ORF">TWF481_011415</name>
</gene>
<dbReference type="Proteomes" id="UP001370758">
    <property type="component" value="Unassembled WGS sequence"/>
</dbReference>
<keyword evidence="2" id="KW-1185">Reference proteome</keyword>
<reference evidence="1 2" key="1">
    <citation type="submission" date="2023-08" db="EMBL/GenBank/DDBJ databases">
        <authorList>
            <person name="Palmer J.M."/>
        </authorList>
    </citation>
    <scope>NUCLEOTIDE SEQUENCE [LARGE SCALE GENOMIC DNA]</scope>
    <source>
        <strain evidence="1 2">TWF481</strain>
    </source>
</reference>
<evidence type="ECO:0008006" key="3">
    <source>
        <dbReference type="Google" id="ProtNLM"/>
    </source>
</evidence>
<name>A0AAV9W0D4_9PEZI</name>
<organism evidence="1 2">
    <name type="scientific">Arthrobotrys musiformis</name>
    <dbReference type="NCBI Taxonomy" id="47236"/>
    <lineage>
        <taxon>Eukaryota</taxon>
        <taxon>Fungi</taxon>
        <taxon>Dikarya</taxon>
        <taxon>Ascomycota</taxon>
        <taxon>Pezizomycotina</taxon>
        <taxon>Orbiliomycetes</taxon>
        <taxon>Orbiliales</taxon>
        <taxon>Orbiliaceae</taxon>
        <taxon>Arthrobotrys</taxon>
    </lineage>
</organism>
<protein>
    <recommendedName>
        <fullName evidence="3">BTB domain-containing protein</fullName>
    </recommendedName>
</protein>